<evidence type="ECO:0000256" key="4">
    <source>
        <dbReference type="ARBA" id="ARBA00023163"/>
    </source>
</evidence>
<proteinExistence type="inferred from homology"/>
<comment type="caution">
    <text evidence="7">The sequence shown here is derived from an EMBL/GenBank/DDBJ whole genome shotgun (WGS) entry which is preliminary data.</text>
</comment>
<dbReference type="Proteomes" id="UP000479710">
    <property type="component" value="Unassembled WGS sequence"/>
</dbReference>
<gene>
    <name evidence="7" type="ORF">E2562_001242</name>
</gene>
<dbReference type="InterPro" id="IPR054502">
    <property type="entry name" value="bHLH-TF_ACT-like_plant"/>
</dbReference>
<dbReference type="SMART" id="SM00353">
    <property type="entry name" value="HLH"/>
    <property type="match status" value="1"/>
</dbReference>
<dbReference type="AlphaFoldDB" id="A0A6G1DCI4"/>
<name>A0A6G1DCI4_9ORYZ</name>
<dbReference type="PANTHER" id="PTHR45959:SF53">
    <property type="entry name" value="BHLH DOMAIN-CONTAINING PROTEIN"/>
    <property type="match status" value="1"/>
</dbReference>
<evidence type="ECO:0000313" key="8">
    <source>
        <dbReference type="Proteomes" id="UP000479710"/>
    </source>
</evidence>
<keyword evidence="4" id="KW-0804">Transcription</keyword>
<accession>A0A6G1DCI4</accession>
<dbReference type="GO" id="GO:0005634">
    <property type="term" value="C:nucleus"/>
    <property type="evidence" value="ECO:0007669"/>
    <property type="project" value="UniProtKB-SubCell"/>
</dbReference>
<evidence type="ECO:0000259" key="6">
    <source>
        <dbReference type="PROSITE" id="PS50888"/>
    </source>
</evidence>
<evidence type="ECO:0000256" key="1">
    <source>
        <dbReference type="ARBA" id="ARBA00004123"/>
    </source>
</evidence>
<reference evidence="7 8" key="1">
    <citation type="submission" date="2019-11" db="EMBL/GenBank/DDBJ databases">
        <title>Whole genome sequence of Oryza granulata.</title>
        <authorList>
            <person name="Li W."/>
        </authorList>
    </citation>
    <scope>NUCLEOTIDE SEQUENCE [LARGE SCALE GENOMIC DNA]</scope>
    <source>
        <strain evidence="8">cv. Menghai</strain>
        <tissue evidence="7">Leaf</tissue>
    </source>
</reference>
<dbReference type="GO" id="GO:0046983">
    <property type="term" value="F:protein dimerization activity"/>
    <property type="evidence" value="ECO:0007669"/>
    <property type="project" value="InterPro"/>
</dbReference>
<evidence type="ECO:0000256" key="2">
    <source>
        <dbReference type="ARBA" id="ARBA00005510"/>
    </source>
</evidence>
<dbReference type="PROSITE" id="PS50888">
    <property type="entry name" value="BHLH"/>
    <property type="match status" value="1"/>
</dbReference>
<feature type="domain" description="BHLH" evidence="6">
    <location>
        <begin position="80"/>
        <end position="129"/>
    </location>
</feature>
<dbReference type="Gene3D" id="4.10.280.10">
    <property type="entry name" value="Helix-loop-helix DNA-binding domain"/>
    <property type="match status" value="1"/>
</dbReference>
<evidence type="ECO:0000256" key="3">
    <source>
        <dbReference type="ARBA" id="ARBA00023015"/>
    </source>
</evidence>
<keyword evidence="5" id="KW-0539">Nucleus</keyword>
<dbReference type="InterPro" id="IPR011598">
    <property type="entry name" value="bHLH_dom"/>
</dbReference>
<dbReference type="Pfam" id="PF00010">
    <property type="entry name" value="HLH"/>
    <property type="match status" value="1"/>
</dbReference>
<dbReference type="SUPFAM" id="SSF47459">
    <property type="entry name" value="HLH, helix-loop-helix DNA-binding domain"/>
    <property type="match status" value="1"/>
</dbReference>
<evidence type="ECO:0000313" key="7">
    <source>
        <dbReference type="EMBL" id="KAF0909992.1"/>
    </source>
</evidence>
<protein>
    <recommendedName>
        <fullName evidence="6">BHLH domain-containing protein</fullName>
    </recommendedName>
</protein>
<dbReference type="InterPro" id="IPR036638">
    <property type="entry name" value="HLH_DNA-bd_sf"/>
</dbReference>
<organism evidence="7 8">
    <name type="scientific">Oryza meyeriana var. granulata</name>
    <dbReference type="NCBI Taxonomy" id="110450"/>
    <lineage>
        <taxon>Eukaryota</taxon>
        <taxon>Viridiplantae</taxon>
        <taxon>Streptophyta</taxon>
        <taxon>Embryophyta</taxon>
        <taxon>Tracheophyta</taxon>
        <taxon>Spermatophyta</taxon>
        <taxon>Magnoliopsida</taxon>
        <taxon>Liliopsida</taxon>
        <taxon>Poales</taxon>
        <taxon>Poaceae</taxon>
        <taxon>BOP clade</taxon>
        <taxon>Oryzoideae</taxon>
        <taxon>Oryzeae</taxon>
        <taxon>Oryzinae</taxon>
        <taxon>Oryza</taxon>
        <taxon>Oryza meyeriana</taxon>
    </lineage>
</organism>
<comment type="similarity">
    <text evidence="2">Belongs to the bHLH protein family.</text>
</comment>
<feature type="non-terminal residue" evidence="7">
    <location>
        <position position="237"/>
    </location>
</feature>
<evidence type="ECO:0000256" key="5">
    <source>
        <dbReference type="ARBA" id="ARBA00023242"/>
    </source>
</evidence>
<dbReference type="Pfam" id="PF22754">
    <property type="entry name" value="bHLH-TF_ACT-like_plant"/>
    <property type="match status" value="1"/>
</dbReference>
<dbReference type="EMBL" id="SPHZ02000006">
    <property type="protein sequence ID" value="KAF0909992.1"/>
    <property type="molecule type" value="Genomic_DNA"/>
</dbReference>
<keyword evidence="8" id="KW-1185">Reference proteome</keyword>
<dbReference type="InterPro" id="IPR052610">
    <property type="entry name" value="bHLH_transcription_regulator"/>
</dbReference>
<keyword evidence="3" id="KW-0805">Transcription regulation</keyword>
<dbReference type="PANTHER" id="PTHR45959">
    <property type="entry name" value="BHLH TRANSCRIPTION FACTOR"/>
    <property type="match status" value="1"/>
</dbReference>
<dbReference type="OrthoDB" id="690068at2759"/>
<comment type="subcellular location">
    <subcellularLocation>
        <location evidence="1">Nucleus</location>
    </subcellularLocation>
</comment>
<sequence length="237" mass="25435">MEDSSLFLQWAVSTLQHQHPVAAGVVVDDDESRTGAAAFSSSGTNLPLMSWDFSAASVGVQVQPNGGGMPGARSYGGGVPEMLEHVIAERKRREKITKRFIELSAVIPKLKKMDKATILSDAASYIKKLQEKLKALEAVASGSNGGARVTAETVGAMVPEEEDIISPSSARKNLPPPEIEAWCSQNNNVMVRIHCENGKGVMVRILAEVEELHLTIINASVMPFPDGTMIIITITAK</sequence>